<dbReference type="Pfam" id="PF03192">
    <property type="entry name" value="DUF257"/>
    <property type="match status" value="1"/>
</dbReference>
<dbReference type="AlphaFoldDB" id="A0A9E7MCQ4"/>
<organism evidence="1 2">
    <name type="scientific">Thermococcus argininiproducens</name>
    <dbReference type="NCBI Taxonomy" id="2866384"/>
    <lineage>
        <taxon>Archaea</taxon>
        <taxon>Methanobacteriati</taxon>
        <taxon>Methanobacteriota</taxon>
        <taxon>Thermococci</taxon>
        <taxon>Thermococcales</taxon>
        <taxon>Thermococcaceae</taxon>
        <taxon>Thermococcus</taxon>
    </lineage>
</organism>
<reference evidence="1 2" key="1">
    <citation type="submission" date="2021-08" db="EMBL/GenBank/DDBJ databases">
        <title>Thermococcus onnuriiensis IOH2.</title>
        <authorList>
            <person name="Park Y.-J."/>
        </authorList>
    </citation>
    <scope>NUCLEOTIDE SEQUENCE [LARGE SCALE GENOMIC DNA]</scope>
    <source>
        <strain evidence="1 2">IOH2</strain>
    </source>
</reference>
<dbReference type="Proteomes" id="UP001056425">
    <property type="component" value="Chromosome"/>
</dbReference>
<evidence type="ECO:0000313" key="2">
    <source>
        <dbReference type="Proteomes" id="UP001056425"/>
    </source>
</evidence>
<dbReference type="Gene3D" id="3.40.50.11570">
    <property type="entry name" value="Protein of unknown function DUF257"/>
    <property type="match status" value="1"/>
</dbReference>
<proteinExistence type="predicted"/>
<protein>
    <submittedName>
        <fullName evidence="1">DUF257 domain-containing protein</fullName>
    </submittedName>
</protein>
<evidence type="ECO:0000313" key="1">
    <source>
        <dbReference type="EMBL" id="USH00995.1"/>
    </source>
</evidence>
<dbReference type="KEGG" id="thei:K1720_10235"/>
<dbReference type="EMBL" id="CP080572">
    <property type="protein sequence ID" value="USH00995.1"/>
    <property type="molecule type" value="Genomic_DNA"/>
</dbReference>
<accession>A0A9E7MCQ4</accession>
<keyword evidence="2" id="KW-1185">Reference proteome</keyword>
<sequence>MWEVFTKLNPGEVVLVEYSSKVNPLPVFAEIIKWANARGYQILITDLLNRLELCLRYMKIGKSECKALEKAKVVEIGYREPPEVNVVKFINGDRELPALLSEYKKVYEKLVSEKFTVAFLLGVERYVILRRNDAIKLVSILGAFVGDTRRIAFYFVNKDILEGIIPNPLTMLEELATTIIELEKERGRIRLCITKALNPELDGQEIVI</sequence>
<gene>
    <name evidence="1" type="ORF">K1720_10235</name>
</gene>
<name>A0A9E7MCQ4_9EURY</name>
<dbReference type="InterPro" id="IPR005489">
    <property type="entry name" value="DUF257"/>
</dbReference>